<proteinExistence type="inferred from homology"/>
<dbReference type="Gene3D" id="3.30.559.10">
    <property type="entry name" value="Chloramphenicol acetyltransferase-like domain"/>
    <property type="match status" value="1"/>
</dbReference>
<dbReference type="AlphaFoldDB" id="A0A506XQ40"/>
<gene>
    <name evidence="8" type="ORF">FJ657_14845</name>
</gene>
<organism evidence="8 9">
    <name type="scientific">Schumannella soli</name>
    <dbReference type="NCBI Taxonomy" id="2590779"/>
    <lineage>
        <taxon>Bacteria</taxon>
        <taxon>Bacillati</taxon>
        <taxon>Actinomycetota</taxon>
        <taxon>Actinomycetes</taxon>
        <taxon>Micrococcales</taxon>
        <taxon>Microbacteriaceae</taxon>
        <taxon>Schumannella</taxon>
    </lineage>
</organism>
<feature type="compositionally biased region" description="Pro residues" evidence="5">
    <location>
        <begin position="103"/>
        <end position="114"/>
    </location>
</feature>
<evidence type="ECO:0000256" key="1">
    <source>
        <dbReference type="ARBA" id="ARBA00001938"/>
    </source>
</evidence>
<dbReference type="EMBL" id="VHQG01000004">
    <property type="protein sequence ID" value="TPW74844.1"/>
    <property type="molecule type" value="Genomic_DNA"/>
</dbReference>
<evidence type="ECO:0000259" key="7">
    <source>
        <dbReference type="PROSITE" id="PS51826"/>
    </source>
</evidence>
<dbReference type="SUPFAM" id="SSF51230">
    <property type="entry name" value="Single hybrid motif"/>
    <property type="match status" value="1"/>
</dbReference>
<dbReference type="Gene3D" id="4.10.320.10">
    <property type="entry name" value="E3-binding domain"/>
    <property type="match status" value="1"/>
</dbReference>
<feature type="compositionally biased region" description="Low complexity" evidence="5">
    <location>
        <begin position="210"/>
        <end position="236"/>
    </location>
</feature>
<feature type="region of interest" description="Disordered" evidence="5">
    <location>
        <begin position="100"/>
        <end position="123"/>
    </location>
</feature>
<dbReference type="SUPFAM" id="SSF52777">
    <property type="entry name" value="CoA-dependent acyltransferases"/>
    <property type="match status" value="1"/>
</dbReference>
<evidence type="ECO:0000256" key="2">
    <source>
        <dbReference type="ARBA" id="ARBA00007317"/>
    </source>
</evidence>
<comment type="similarity">
    <text evidence="2 4">Belongs to the 2-oxoacid dehydrogenase family.</text>
</comment>
<dbReference type="InterPro" id="IPR004167">
    <property type="entry name" value="PSBD"/>
</dbReference>
<keyword evidence="4" id="KW-0012">Acyltransferase</keyword>
<dbReference type="Pfam" id="PF00198">
    <property type="entry name" value="2-oxoacid_dh"/>
    <property type="match status" value="1"/>
</dbReference>
<feature type="domain" description="Lipoyl-binding" evidence="6">
    <location>
        <begin position="2"/>
        <end position="77"/>
    </location>
</feature>
<dbReference type="PANTHER" id="PTHR23151:SF90">
    <property type="entry name" value="DIHYDROLIPOYLLYSINE-RESIDUE ACETYLTRANSFERASE COMPONENT OF PYRUVATE DEHYDROGENASE COMPLEX, MITOCHONDRIAL-RELATED"/>
    <property type="match status" value="1"/>
</dbReference>
<dbReference type="InterPro" id="IPR023213">
    <property type="entry name" value="CAT-like_dom_sf"/>
</dbReference>
<reference evidence="8 9" key="1">
    <citation type="submission" date="2019-06" db="EMBL/GenBank/DDBJ databases">
        <authorList>
            <person name="Li F."/>
        </authorList>
    </citation>
    <scope>NUCLEOTIDE SEQUENCE [LARGE SCALE GENOMIC DNA]</scope>
    <source>
        <strain evidence="8 9">10F1D-1</strain>
    </source>
</reference>
<accession>A0A506XQ40</accession>
<dbReference type="GO" id="GO:0016746">
    <property type="term" value="F:acyltransferase activity"/>
    <property type="evidence" value="ECO:0007669"/>
    <property type="project" value="UniProtKB-KW"/>
</dbReference>
<dbReference type="GO" id="GO:0006086">
    <property type="term" value="P:pyruvate decarboxylation to acetyl-CoA"/>
    <property type="evidence" value="ECO:0007669"/>
    <property type="project" value="InterPro"/>
</dbReference>
<dbReference type="InterPro" id="IPR036625">
    <property type="entry name" value="E3-bd_dom_sf"/>
</dbReference>
<dbReference type="EC" id="2.3.1.-" evidence="4"/>
<name>A0A506XQ40_9MICO</name>
<keyword evidence="4" id="KW-0808">Transferase</keyword>
<dbReference type="InterPro" id="IPR011053">
    <property type="entry name" value="Single_hybrid_motif"/>
</dbReference>
<dbReference type="GO" id="GO:0045254">
    <property type="term" value="C:pyruvate dehydrogenase complex"/>
    <property type="evidence" value="ECO:0007669"/>
    <property type="project" value="InterPro"/>
</dbReference>
<dbReference type="PROSITE" id="PS50968">
    <property type="entry name" value="BIOTINYL_LIPOYL"/>
    <property type="match status" value="1"/>
</dbReference>
<dbReference type="OrthoDB" id="9805770at2"/>
<protein>
    <recommendedName>
        <fullName evidence="4">Dihydrolipoamide acetyltransferase component of pyruvate dehydrogenase complex</fullName>
        <ecNumber evidence="4">2.3.1.-</ecNumber>
    </recommendedName>
</protein>
<dbReference type="Gene3D" id="2.40.50.100">
    <property type="match status" value="1"/>
</dbReference>
<feature type="region of interest" description="Disordered" evidence="5">
    <location>
        <begin position="210"/>
        <end position="239"/>
    </location>
</feature>
<evidence type="ECO:0000256" key="5">
    <source>
        <dbReference type="SAM" id="MobiDB-lite"/>
    </source>
</evidence>
<comment type="cofactor">
    <cofactor evidence="1 4">
        <name>(R)-lipoate</name>
        <dbReference type="ChEBI" id="CHEBI:83088"/>
    </cofactor>
</comment>
<evidence type="ECO:0000256" key="4">
    <source>
        <dbReference type="RuleBase" id="RU003423"/>
    </source>
</evidence>
<feature type="domain" description="Peripheral subunit-binding (PSBD)" evidence="7">
    <location>
        <begin position="166"/>
        <end position="203"/>
    </location>
</feature>
<dbReference type="InterPro" id="IPR001078">
    <property type="entry name" value="2-oxoacid_DH_actylTfrase"/>
</dbReference>
<sequence>MARLLRMPGVSADSDEAALEGWLIESGATVSKGTAVASVETEKAVVDIEVDDDAVVHTLLVESGSMVPVGDPIAVLLAPGEDAAAAEELVAQLGGGAAAAAPAPAPAAPAPAAPEPAAAPAAPPAAVEPAPVLAAAPAPAAAAAAAAAPAPAAAAPPTRPAGARIFASPLARRLAVELGVELSAIAGSGPQGRVLRDDVKAAAAAGASAPTSAPAAASGPGAPAASSSPVAVPAGGTATPHSKLRRVIASRLQESKRNAPHFYLTRHLRVDALLALRAQVNDGQETRVSVNDLFVKAAARALVDVPEMNVIWTDDAVVGFDTADISVAVASSKGLVTPTIRGIESLSLSALSAQIKDAVARANEGRLQQSELEGGTLAISNLGMFGVDEFAAIINPPQAGILAVGAARRQPVVADDGETIVAGTVVTVTLSVDHRPVDGVVAARWLDRFASIVESPLQILI</sequence>
<evidence type="ECO:0000313" key="9">
    <source>
        <dbReference type="Proteomes" id="UP000316252"/>
    </source>
</evidence>
<dbReference type="PROSITE" id="PS51826">
    <property type="entry name" value="PSBD"/>
    <property type="match status" value="1"/>
</dbReference>
<keyword evidence="9" id="KW-1185">Reference proteome</keyword>
<dbReference type="Pfam" id="PF02817">
    <property type="entry name" value="E3_binding"/>
    <property type="match status" value="1"/>
</dbReference>
<evidence type="ECO:0000256" key="3">
    <source>
        <dbReference type="ARBA" id="ARBA00022823"/>
    </source>
</evidence>
<comment type="caution">
    <text evidence="8">The sequence shown here is derived from an EMBL/GenBank/DDBJ whole genome shotgun (WGS) entry which is preliminary data.</text>
</comment>
<dbReference type="InterPro" id="IPR000089">
    <property type="entry name" value="Biotin_lipoyl"/>
</dbReference>
<dbReference type="SUPFAM" id="SSF47005">
    <property type="entry name" value="Peripheral subunit-binding domain of 2-oxo acid dehydrogenase complex"/>
    <property type="match status" value="1"/>
</dbReference>
<dbReference type="Pfam" id="PF00364">
    <property type="entry name" value="Biotin_lipoyl"/>
    <property type="match status" value="1"/>
</dbReference>
<dbReference type="Proteomes" id="UP000316252">
    <property type="component" value="Unassembled WGS sequence"/>
</dbReference>
<evidence type="ECO:0000313" key="8">
    <source>
        <dbReference type="EMBL" id="TPW74844.1"/>
    </source>
</evidence>
<dbReference type="CDD" id="cd06849">
    <property type="entry name" value="lipoyl_domain"/>
    <property type="match status" value="1"/>
</dbReference>
<evidence type="ECO:0000259" key="6">
    <source>
        <dbReference type="PROSITE" id="PS50968"/>
    </source>
</evidence>
<dbReference type="InterPro" id="IPR045257">
    <property type="entry name" value="E2/Pdx1"/>
</dbReference>
<dbReference type="PANTHER" id="PTHR23151">
    <property type="entry name" value="DIHYDROLIPOAMIDE ACETYL/SUCCINYL-TRANSFERASE-RELATED"/>
    <property type="match status" value="1"/>
</dbReference>
<keyword evidence="3 4" id="KW-0450">Lipoyl</keyword>
<dbReference type="RefSeq" id="WP_141164475.1">
    <property type="nucleotide sequence ID" value="NZ_VHQG01000004.1"/>
</dbReference>